<feature type="compositionally biased region" description="Low complexity" evidence="1">
    <location>
        <begin position="24"/>
        <end position="36"/>
    </location>
</feature>
<accession>A0A8D8IYE9</accession>
<evidence type="ECO:0000313" key="2">
    <source>
        <dbReference type="EMBL" id="CAG6559681.1"/>
    </source>
</evidence>
<evidence type="ECO:0000256" key="1">
    <source>
        <dbReference type="SAM" id="MobiDB-lite"/>
    </source>
</evidence>
<dbReference type="EMBL" id="HBUE01262266">
    <property type="protein sequence ID" value="CAG6559681.1"/>
    <property type="molecule type" value="Transcribed_RNA"/>
</dbReference>
<feature type="compositionally biased region" description="Low complexity" evidence="1">
    <location>
        <begin position="1"/>
        <end position="17"/>
    </location>
</feature>
<organism evidence="2">
    <name type="scientific">Culex pipiens</name>
    <name type="common">House mosquito</name>
    <dbReference type="NCBI Taxonomy" id="7175"/>
    <lineage>
        <taxon>Eukaryota</taxon>
        <taxon>Metazoa</taxon>
        <taxon>Ecdysozoa</taxon>
        <taxon>Arthropoda</taxon>
        <taxon>Hexapoda</taxon>
        <taxon>Insecta</taxon>
        <taxon>Pterygota</taxon>
        <taxon>Neoptera</taxon>
        <taxon>Endopterygota</taxon>
        <taxon>Diptera</taxon>
        <taxon>Nematocera</taxon>
        <taxon>Culicoidea</taxon>
        <taxon>Culicidae</taxon>
        <taxon>Culicinae</taxon>
        <taxon>Culicini</taxon>
        <taxon>Culex</taxon>
        <taxon>Culex</taxon>
    </lineage>
</organism>
<feature type="region of interest" description="Disordered" evidence="1">
    <location>
        <begin position="1"/>
        <end position="42"/>
    </location>
</feature>
<protein>
    <submittedName>
        <fullName evidence="2">(northern house mosquito) hypothetical protein</fullName>
    </submittedName>
</protein>
<dbReference type="EMBL" id="HBUE01157151">
    <property type="protein sequence ID" value="CAG6508324.1"/>
    <property type="molecule type" value="Transcribed_RNA"/>
</dbReference>
<name>A0A8D8IYE9_CULPI</name>
<reference evidence="2" key="1">
    <citation type="submission" date="2021-05" db="EMBL/GenBank/DDBJ databases">
        <authorList>
            <person name="Alioto T."/>
            <person name="Alioto T."/>
            <person name="Gomez Garrido J."/>
        </authorList>
    </citation>
    <scope>NUCLEOTIDE SEQUENCE</scope>
</reference>
<dbReference type="AlphaFoldDB" id="A0A8D8IYE9"/>
<proteinExistence type="predicted"/>
<sequence length="104" mass="11468">MAHPAVTMTTTTSAAATCRRRKGNSSGNMFRSSSGSTFRMKDDAQDRMVKVENSVAKKLTPVQDILQTTGDLISMRRLIKALYEARSSVSISNSQHRVVREAHP</sequence>